<evidence type="ECO:0000256" key="2">
    <source>
        <dbReference type="ARBA" id="ARBA00016549"/>
    </source>
</evidence>
<dbReference type="GO" id="GO:0008948">
    <property type="term" value="F:oxaloacetate decarboxylase activity"/>
    <property type="evidence" value="ECO:0007669"/>
    <property type="project" value="TreeGrafter"/>
</dbReference>
<keyword evidence="5" id="KW-0460">Magnesium</keyword>
<name>A0A1M6GET2_9FLAO</name>
<reference evidence="7" key="1">
    <citation type="submission" date="2016-11" db="EMBL/GenBank/DDBJ databases">
        <authorList>
            <person name="Varghese N."/>
            <person name="Submissions S."/>
        </authorList>
    </citation>
    <scope>NUCLEOTIDE SEQUENCE [LARGE SCALE GENOMIC DNA]</scope>
    <source>
        <strain evidence="7">DSM 19858</strain>
    </source>
</reference>
<dbReference type="Pfam" id="PF03737">
    <property type="entry name" value="RraA-like"/>
    <property type="match status" value="1"/>
</dbReference>
<evidence type="ECO:0000256" key="5">
    <source>
        <dbReference type="PIRSR" id="PIRSR605493-1"/>
    </source>
</evidence>
<keyword evidence="6" id="KW-0808">Transferase</keyword>
<proteinExistence type="predicted"/>
<dbReference type="SUPFAM" id="SSF89562">
    <property type="entry name" value="RraA-like"/>
    <property type="match status" value="1"/>
</dbReference>
<dbReference type="GO" id="GO:0008168">
    <property type="term" value="F:methyltransferase activity"/>
    <property type="evidence" value="ECO:0007669"/>
    <property type="project" value="UniProtKB-KW"/>
</dbReference>
<feature type="binding site" evidence="5">
    <location>
        <begin position="112"/>
        <end position="115"/>
    </location>
    <ligand>
        <name>substrate</name>
    </ligand>
</feature>
<evidence type="ECO:0000313" key="6">
    <source>
        <dbReference type="EMBL" id="SHJ08452.1"/>
    </source>
</evidence>
<sequence length="234" mass="25979">MDKRIPLWKDDDELFKIAKEELFVALVGDILDTLGYHHQFLPPNIKPLREDFVLIGRAMPVLEADVFEEAAEKTNNPLMAKPFGLMFEALDDLKRNEVYICSGSSPRYALWGGLMSTRAIKLGAAGAVLDGYSRDTNEVLNLNFPAFSFGGYAQDQGPRGKVIDYRVPIEIKGTKICPGDIVYGDRDGVLIIPKEVETQAFMGAIEKARGEQLVKKALEEGMSTVDAFNKFGIM</sequence>
<dbReference type="EMBL" id="FQYU01000002">
    <property type="protein sequence ID" value="SHJ08452.1"/>
    <property type="molecule type" value="Genomic_DNA"/>
</dbReference>
<dbReference type="GO" id="GO:0046872">
    <property type="term" value="F:metal ion binding"/>
    <property type="evidence" value="ECO:0007669"/>
    <property type="project" value="UniProtKB-KW"/>
</dbReference>
<dbReference type="RefSeq" id="WP_072992133.1">
    <property type="nucleotide sequence ID" value="NZ_FQYU01000002.1"/>
</dbReference>
<feature type="binding site" evidence="5">
    <location>
        <position position="135"/>
    </location>
    <ligand>
        <name>Mg(2+)</name>
        <dbReference type="ChEBI" id="CHEBI:18420"/>
    </ligand>
</feature>
<dbReference type="PANTHER" id="PTHR33254">
    <property type="entry name" value="4-HYDROXY-4-METHYL-2-OXOGLUTARATE ALDOLASE 3-RELATED"/>
    <property type="match status" value="1"/>
</dbReference>
<dbReference type="PANTHER" id="PTHR33254:SF4">
    <property type="entry name" value="4-HYDROXY-4-METHYL-2-OXOGLUTARATE ALDOLASE 3-RELATED"/>
    <property type="match status" value="1"/>
</dbReference>
<accession>A0A1M6GET2</accession>
<evidence type="ECO:0000256" key="3">
    <source>
        <dbReference type="ARBA" id="ARBA00029596"/>
    </source>
</evidence>
<dbReference type="InterPro" id="IPR036704">
    <property type="entry name" value="RraA/RraA-like_sf"/>
</dbReference>
<comment type="cofactor">
    <cofactor evidence="5">
        <name>Mg(2+)</name>
        <dbReference type="ChEBI" id="CHEBI:18420"/>
    </cofactor>
</comment>
<dbReference type="GO" id="GO:0047443">
    <property type="term" value="F:4-hydroxy-4-methyl-2-oxoglutarate aldolase activity"/>
    <property type="evidence" value="ECO:0007669"/>
    <property type="project" value="TreeGrafter"/>
</dbReference>
<dbReference type="AlphaFoldDB" id="A0A1M6GET2"/>
<dbReference type="CDD" id="cd16841">
    <property type="entry name" value="RraA_family"/>
    <property type="match status" value="1"/>
</dbReference>
<gene>
    <name evidence="6" type="ORF">SAMN04488513_102792</name>
</gene>
<dbReference type="STRING" id="192903.SAMN04488513_102792"/>
<dbReference type="Gene3D" id="3.50.30.40">
    <property type="entry name" value="Ribonuclease E inhibitor RraA/RraA-like"/>
    <property type="match status" value="1"/>
</dbReference>
<dbReference type="InterPro" id="IPR005493">
    <property type="entry name" value="RraA/RraA-like"/>
</dbReference>
<keyword evidence="6" id="KW-0489">Methyltransferase</keyword>
<comment type="cofactor">
    <cofactor evidence="1">
        <name>a divalent metal cation</name>
        <dbReference type="ChEBI" id="CHEBI:60240"/>
    </cofactor>
</comment>
<organism evidence="6 7">
    <name type="scientific">Pseudozobellia thermophila</name>
    <dbReference type="NCBI Taxonomy" id="192903"/>
    <lineage>
        <taxon>Bacteria</taxon>
        <taxon>Pseudomonadati</taxon>
        <taxon>Bacteroidota</taxon>
        <taxon>Flavobacteriia</taxon>
        <taxon>Flavobacteriales</taxon>
        <taxon>Flavobacteriaceae</taxon>
        <taxon>Pseudozobellia</taxon>
    </lineage>
</organism>
<protein>
    <recommendedName>
        <fullName evidence="2">Putative 4-hydroxy-4-methyl-2-oxoglutarate aldolase</fullName>
    </recommendedName>
    <alternativeName>
        <fullName evidence="3">Regulator of ribonuclease activity homolog</fullName>
    </alternativeName>
    <alternativeName>
        <fullName evidence="4">RraA-like protein</fullName>
    </alternativeName>
</protein>
<feature type="binding site" evidence="5">
    <location>
        <position position="134"/>
    </location>
    <ligand>
        <name>substrate</name>
    </ligand>
</feature>
<evidence type="ECO:0000313" key="7">
    <source>
        <dbReference type="Proteomes" id="UP000184543"/>
    </source>
</evidence>
<evidence type="ECO:0000256" key="4">
    <source>
        <dbReference type="ARBA" id="ARBA00030169"/>
    </source>
</evidence>
<keyword evidence="7" id="KW-1185">Reference proteome</keyword>
<dbReference type="GO" id="GO:0032259">
    <property type="term" value="P:methylation"/>
    <property type="evidence" value="ECO:0007669"/>
    <property type="project" value="UniProtKB-KW"/>
</dbReference>
<evidence type="ECO:0000256" key="1">
    <source>
        <dbReference type="ARBA" id="ARBA00001968"/>
    </source>
</evidence>
<dbReference type="Proteomes" id="UP000184543">
    <property type="component" value="Unassembled WGS sequence"/>
</dbReference>
<keyword evidence="5" id="KW-0479">Metal-binding</keyword>